<dbReference type="Proteomes" id="UP001219934">
    <property type="component" value="Unassembled WGS sequence"/>
</dbReference>
<protein>
    <submittedName>
        <fullName evidence="1">Uncharacterized protein</fullName>
    </submittedName>
</protein>
<evidence type="ECO:0000313" key="1">
    <source>
        <dbReference type="EMBL" id="KAJ4925094.1"/>
    </source>
</evidence>
<sequence>MLLKRPPDSSLIQRKHQRIRIYPVGQRGRSSAGILKEGFVRSCVSAEPLHRSSFHISTVSGCCNTGLKKQQWATLKDVCLRLMECERPRSCNRRTSEPGESPSPQ</sequence>
<dbReference type="AlphaFoldDB" id="A0AAD6F811"/>
<reference evidence="1" key="1">
    <citation type="submission" date="2022-11" db="EMBL/GenBank/DDBJ databases">
        <title>Chromosome-level genome of Pogonophryne albipinna.</title>
        <authorList>
            <person name="Jo E."/>
        </authorList>
    </citation>
    <scope>NUCLEOTIDE SEQUENCE</scope>
    <source>
        <strain evidence="1">SGF0006</strain>
        <tissue evidence="1">Muscle</tissue>
    </source>
</reference>
<accession>A0AAD6F811</accession>
<dbReference type="EMBL" id="JAPTMU010000021">
    <property type="protein sequence ID" value="KAJ4925094.1"/>
    <property type="molecule type" value="Genomic_DNA"/>
</dbReference>
<organism evidence="1 2">
    <name type="scientific">Pogonophryne albipinna</name>
    <dbReference type="NCBI Taxonomy" id="1090488"/>
    <lineage>
        <taxon>Eukaryota</taxon>
        <taxon>Metazoa</taxon>
        <taxon>Chordata</taxon>
        <taxon>Craniata</taxon>
        <taxon>Vertebrata</taxon>
        <taxon>Euteleostomi</taxon>
        <taxon>Actinopterygii</taxon>
        <taxon>Neopterygii</taxon>
        <taxon>Teleostei</taxon>
        <taxon>Neoteleostei</taxon>
        <taxon>Acanthomorphata</taxon>
        <taxon>Eupercaria</taxon>
        <taxon>Perciformes</taxon>
        <taxon>Notothenioidei</taxon>
        <taxon>Pogonophryne</taxon>
    </lineage>
</organism>
<evidence type="ECO:0000313" key="2">
    <source>
        <dbReference type="Proteomes" id="UP001219934"/>
    </source>
</evidence>
<gene>
    <name evidence="1" type="ORF">JOQ06_017832</name>
</gene>
<keyword evidence="2" id="KW-1185">Reference proteome</keyword>
<feature type="non-terminal residue" evidence="1">
    <location>
        <position position="1"/>
    </location>
</feature>
<proteinExistence type="predicted"/>
<name>A0AAD6F811_9TELE</name>
<comment type="caution">
    <text evidence="1">The sequence shown here is derived from an EMBL/GenBank/DDBJ whole genome shotgun (WGS) entry which is preliminary data.</text>
</comment>